<proteinExistence type="predicted"/>
<dbReference type="OrthoDB" id="3226250at2759"/>
<reference evidence="2 3" key="1">
    <citation type="journal article" date="2016" name="Mol. Biol. Evol.">
        <title>Comparative Genomics of Early-Diverging Mushroom-Forming Fungi Provides Insights into the Origins of Lignocellulose Decay Capabilities.</title>
        <authorList>
            <person name="Nagy L.G."/>
            <person name="Riley R."/>
            <person name="Tritt A."/>
            <person name="Adam C."/>
            <person name="Daum C."/>
            <person name="Floudas D."/>
            <person name="Sun H."/>
            <person name="Yadav J.S."/>
            <person name="Pangilinan J."/>
            <person name="Larsson K.H."/>
            <person name="Matsuura K."/>
            <person name="Barry K."/>
            <person name="Labutti K."/>
            <person name="Kuo R."/>
            <person name="Ohm R.A."/>
            <person name="Bhattacharya S.S."/>
            <person name="Shirouzu T."/>
            <person name="Yoshinaga Y."/>
            <person name="Martin F.M."/>
            <person name="Grigoriev I.V."/>
            <person name="Hibbett D.S."/>
        </authorList>
    </citation>
    <scope>NUCLEOTIDE SEQUENCE [LARGE SCALE GENOMIC DNA]</scope>
    <source>
        <strain evidence="2 3">L-15889</strain>
    </source>
</reference>
<accession>A0A165M247</accession>
<dbReference type="EMBL" id="KV429111">
    <property type="protein sequence ID" value="KZT65148.1"/>
    <property type="molecule type" value="Genomic_DNA"/>
</dbReference>
<protein>
    <submittedName>
        <fullName evidence="2">Uncharacterized protein</fullName>
    </submittedName>
</protein>
<evidence type="ECO:0000256" key="1">
    <source>
        <dbReference type="SAM" id="MobiDB-lite"/>
    </source>
</evidence>
<feature type="region of interest" description="Disordered" evidence="1">
    <location>
        <begin position="376"/>
        <end position="405"/>
    </location>
</feature>
<organism evidence="2 3">
    <name type="scientific">Daedalea quercina L-15889</name>
    <dbReference type="NCBI Taxonomy" id="1314783"/>
    <lineage>
        <taxon>Eukaryota</taxon>
        <taxon>Fungi</taxon>
        <taxon>Dikarya</taxon>
        <taxon>Basidiomycota</taxon>
        <taxon>Agaricomycotina</taxon>
        <taxon>Agaricomycetes</taxon>
        <taxon>Polyporales</taxon>
        <taxon>Fomitopsis</taxon>
    </lineage>
</organism>
<sequence>MSVNSSQLLDELYDEPYGPYLETEALTEACKSVPTKVLGLTNFMLECGGSPIGLDQSEKWQPEYQDARVEKHGVRFRGVLAIETLEWLQPLARKKIKEDIRHRHVTISHKENSRVPRESETPSLEYLYLNSRRKHRLKIVIQGVKNLPALYLRGYLPNGLLITSELGPRQVRRFQYLGRYRTLAILERILHIDKDNRDARGEERPNKERTPQWFAMMYKKHIASAAMARKHRIVWTSSDSDIADGTEGQMKNGREHVLRHVPTAEVLSLLATHAEWILDEQRLRKKKFLDMDVWGEWVRTSRKGRIDAWKNSVSWGWFDDVDPNGPIESDDEIIEPARQQAKKKAKAKARQKQIQPATARFEQPLFYPEEDEDVDQGNIYDPDFSPPSSPPASDWDSDDSLLSSTSAPDPAIVSLIPIALYYPPMLPDSSFIWVCPVKHCGHELSLLELSDEDYSCLSARDVQAFRRGGWNLSEHWVQAAFMQLVSKHYDDHLARLGIVLQRHGRKATFVWKDLKHHPALPTRNHYPIVRRNSDEVKVEQE</sequence>
<dbReference type="Proteomes" id="UP000076727">
    <property type="component" value="Unassembled WGS sequence"/>
</dbReference>
<evidence type="ECO:0000313" key="3">
    <source>
        <dbReference type="Proteomes" id="UP000076727"/>
    </source>
</evidence>
<evidence type="ECO:0000313" key="2">
    <source>
        <dbReference type="EMBL" id="KZT65148.1"/>
    </source>
</evidence>
<keyword evidence="3" id="KW-1185">Reference proteome</keyword>
<dbReference type="AlphaFoldDB" id="A0A165M247"/>
<name>A0A165M247_9APHY</name>
<gene>
    <name evidence="2" type="ORF">DAEQUDRAFT_814482</name>
</gene>